<evidence type="ECO:0000259" key="5">
    <source>
        <dbReference type="PROSITE" id="PS50026"/>
    </source>
</evidence>
<dbReference type="SUPFAM" id="SSF57196">
    <property type="entry name" value="EGF/Laminin"/>
    <property type="match status" value="1"/>
</dbReference>
<dbReference type="CDD" id="cd00054">
    <property type="entry name" value="EGF_CA"/>
    <property type="match status" value="1"/>
</dbReference>
<dbReference type="PANTHER" id="PTHR12916:SF9">
    <property type="entry name" value="NEUROGENIC LOCUS NOTCH HOMOLOG PROTEIN 1-RELATED"/>
    <property type="match status" value="1"/>
</dbReference>
<feature type="domain" description="EGF-like" evidence="5">
    <location>
        <begin position="63"/>
        <end position="98"/>
    </location>
</feature>
<dbReference type="EMBL" id="JARBDR010000440">
    <property type="protein sequence ID" value="KAJ8312056.1"/>
    <property type="molecule type" value="Genomic_DNA"/>
</dbReference>
<dbReference type="InterPro" id="IPR000152">
    <property type="entry name" value="EGF-type_Asp/Asn_hydroxyl_site"/>
</dbReference>
<comment type="caution">
    <text evidence="4">Lacks conserved residue(s) required for the propagation of feature annotation.</text>
</comment>
<protein>
    <recommendedName>
        <fullName evidence="5">EGF-like domain-containing protein</fullName>
    </recommendedName>
</protein>
<organism evidence="6 7">
    <name type="scientific">Tegillarca granosa</name>
    <name type="common">Malaysian cockle</name>
    <name type="synonym">Anadara granosa</name>
    <dbReference type="NCBI Taxonomy" id="220873"/>
    <lineage>
        <taxon>Eukaryota</taxon>
        <taxon>Metazoa</taxon>
        <taxon>Spiralia</taxon>
        <taxon>Lophotrochozoa</taxon>
        <taxon>Mollusca</taxon>
        <taxon>Bivalvia</taxon>
        <taxon>Autobranchia</taxon>
        <taxon>Pteriomorphia</taxon>
        <taxon>Arcoida</taxon>
        <taxon>Arcoidea</taxon>
        <taxon>Arcidae</taxon>
        <taxon>Tegillarca</taxon>
    </lineage>
</organism>
<feature type="disulfide bond" evidence="4">
    <location>
        <begin position="67"/>
        <end position="77"/>
    </location>
</feature>
<dbReference type="InterPro" id="IPR001881">
    <property type="entry name" value="EGF-like_Ca-bd_dom"/>
</dbReference>
<feature type="disulfide bond" evidence="4">
    <location>
        <begin position="88"/>
        <end position="97"/>
    </location>
</feature>
<dbReference type="PROSITE" id="PS00022">
    <property type="entry name" value="EGF_1"/>
    <property type="match status" value="1"/>
</dbReference>
<dbReference type="PROSITE" id="PS01187">
    <property type="entry name" value="EGF_CA"/>
    <property type="match status" value="1"/>
</dbReference>
<name>A0ABQ9F764_TEGGR</name>
<dbReference type="InterPro" id="IPR000742">
    <property type="entry name" value="EGF"/>
</dbReference>
<evidence type="ECO:0000256" key="3">
    <source>
        <dbReference type="ARBA" id="ARBA00023157"/>
    </source>
</evidence>
<dbReference type="PRINTS" id="PR00010">
    <property type="entry name" value="EGFBLOOD"/>
</dbReference>
<keyword evidence="7" id="KW-1185">Reference proteome</keyword>
<reference evidence="6 7" key="1">
    <citation type="submission" date="2022-12" db="EMBL/GenBank/DDBJ databases">
        <title>Chromosome-level genome of Tegillarca granosa.</title>
        <authorList>
            <person name="Kim J."/>
        </authorList>
    </citation>
    <scope>NUCLEOTIDE SEQUENCE [LARGE SCALE GENOMIC DNA]</scope>
    <source>
        <strain evidence="6">Teg-2019</strain>
        <tissue evidence="6">Adductor muscle</tissue>
    </source>
</reference>
<dbReference type="Gene3D" id="2.10.25.10">
    <property type="entry name" value="Laminin"/>
    <property type="match status" value="1"/>
</dbReference>
<dbReference type="SMART" id="SM00181">
    <property type="entry name" value="EGF"/>
    <property type="match status" value="1"/>
</dbReference>
<dbReference type="Pfam" id="PF00008">
    <property type="entry name" value="EGF"/>
    <property type="match status" value="1"/>
</dbReference>
<keyword evidence="1 4" id="KW-0245">EGF-like domain</keyword>
<dbReference type="InterPro" id="IPR018097">
    <property type="entry name" value="EGF_Ca-bd_CS"/>
</dbReference>
<gene>
    <name evidence="6" type="ORF">KUTeg_009429</name>
</gene>
<evidence type="ECO:0000313" key="7">
    <source>
        <dbReference type="Proteomes" id="UP001217089"/>
    </source>
</evidence>
<accession>A0ABQ9F764</accession>
<evidence type="ECO:0000256" key="4">
    <source>
        <dbReference type="PROSITE-ProRule" id="PRU00076"/>
    </source>
</evidence>
<dbReference type="PANTHER" id="PTHR12916">
    <property type="entry name" value="CYTOCHROME C OXIDASE POLYPEPTIDE VIC-2"/>
    <property type="match status" value="1"/>
</dbReference>
<evidence type="ECO:0000313" key="6">
    <source>
        <dbReference type="EMBL" id="KAJ8312056.1"/>
    </source>
</evidence>
<dbReference type="PROSITE" id="PS00010">
    <property type="entry name" value="ASX_HYDROXYL"/>
    <property type="match status" value="1"/>
</dbReference>
<keyword evidence="3 4" id="KW-1015">Disulfide bond</keyword>
<dbReference type="PROSITE" id="PS50026">
    <property type="entry name" value="EGF_3"/>
    <property type="match status" value="1"/>
</dbReference>
<evidence type="ECO:0000256" key="1">
    <source>
        <dbReference type="ARBA" id="ARBA00022536"/>
    </source>
</evidence>
<dbReference type="PROSITE" id="PS01186">
    <property type="entry name" value="EGF_2"/>
    <property type="match status" value="1"/>
</dbReference>
<dbReference type="Proteomes" id="UP001217089">
    <property type="component" value="Unassembled WGS sequence"/>
</dbReference>
<proteinExistence type="predicted"/>
<comment type="caution">
    <text evidence="6">The sequence shown here is derived from an EMBL/GenBank/DDBJ whole genome shotgun (WGS) entry which is preliminary data.</text>
</comment>
<sequence length="107" mass="12077">MNVTAIHAKKELVKTELMTTHAFVTLVTMELIVNMNRQKMDLIMNLAENTTSIMDKNPHQISDIDECQSNPCMDGNCINNVNSYKCLCNPGYNGTHCEYVGILYGFK</sequence>
<keyword evidence="2" id="KW-0677">Repeat</keyword>
<evidence type="ECO:0000256" key="2">
    <source>
        <dbReference type="ARBA" id="ARBA00022737"/>
    </source>
</evidence>
<dbReference type="SMART" id="SM00179">
    <property type="entry name" value="EGF_CA"/>
    <property type="match status" value="1"/>
</dbReference>